<evidence type="ECO:0000313" key="1">
    <source>
        <dbReference type="EMBL" id="KAH3792249.1"/>
    </source>
</evidence>
<evidence type="ECO:0000313" key="2">
    <source>
        <dbReference type="Proteomes" id="UP000828390"/>
    </source>
</evidence>
<gene>
    <name evidence="1" type="ORF">DPMN_145740</name>
</gene>
<protein>
    <submittedName>
        <fullName evidence="1">Uncharacterized protein</fullName>
    </submittedName>
</protein>
<proteinExistence type="predicted"/>
<dbReference type="Proteomes" id="UP000828390">
    <property type="component" value="Unassembled WGS sequence"/>
</dbReference>
<dbReference type="EMBL" id="JAIWYP010000007">
    <property type="protein sequence ID" value="KAH3792249.1"/>
    <property type="molecule type" value="Genomic_DNA"/>
</dbReference>
<keyword evidence="2" id="KW-1185">Reference proteome</keyword>
<comment type="caution">
    <text evidence="1">The sequence shown here is derived from an EMBL/GenBank/DDBJ whole genome shotgun (WGS) entry which is preliminary data.</text>
</comment>
<accession>A0A9D4F4M7</accession>
<organism evidence="1 2">
    <name type="scientific">Dreissena polymorpha</name>
    <name type="common">Zebra mussel</name>
    <name type="synonym">Mytilus polymorpha</name>
    <dbReference type="NCBI Taxonomy" id="45954"/>
    <lineage>
        <taxon>Eukaryota</taxon>
        <taxon>Metazoa</taxon>
        <taxon>Spiralia</taxon>
        <taxon>Lophotrochozoa</taxon>
        <taxon>Mollusca</taxon>
        <taxon>Bivalvia</taxon>
        <taxon>Autobranchia</taxon>
        <taxon>Heteroconchia</taxon>
        <taxon>Euheterodonta</taxon>
        <taxon>Imparidentia</taxon>
        <taxon>Neoheterodontei</taxon>
        <taxon>Myida</taxon>
        <taxon>Dreissenoidea</taxon>
        <taxon>Dreissenidae</taxon>
        <taxon>Dreissena</taxon>
    </lineage>
</organism>
<sequence>MDRTNVLTKKNAKTPGGHVFQQTETMFELIQDIIITNKINVTSRIKTARPLDSPGLLKKDWKKVTPSVKTETILEIVLDIIEINVLTKFNKDWTIKMTSSVNKFHEDLTINVSVDDARQTKGDHKSSP</sequence>
<name>A0A9D4F4M7_DREPO</name>
<reference evidence="1" key="1">
    <citation type="journal article" date="2019" name="bioRxiv">
        <title>The Genome of the Zebra Mussel, Dreissena polymorpha: A Resource for Invasive Species Research.</title>
        <authorList>
            <person name="McCartney M.A."/>
            <person name="Auch B."/>
            <person name="Kono T."/>
            <person name="Mallez S."/>
            <person name="Zhang Y."/>
            <person name="Obille A."/>
            <person name="Becker A."/>
            <person name="Abrahante J.E."/>
            <person name="Garbe J."/>
            <person name="Badalamenti J.P."/>
            <person name="Herman A."/>
            <person name="Mangelson H."/>
            <person name="Liachko I."/>
            <person name="Sullivan S."/>
            <person name="Sone E.D."/>
            <person name="Koren S."/>
            <person name="Silverstein K.A.T."/>
            <person name="Beckman K.B."/>
            <person name="Gohl D.M."/>
        </authorList>
    </citation>
    <scope>NUCLEOTIDE SEQUENCE</scope>
    <source>
        <strain evidence="1">Duluth1</strain>
        <tissue evidence="1">Whole animal</tissue>
    </source>
</reference>
<dbReference type="AlphaFoldDB" id="A0A9D4F4M7"/>
<reference evidence="1" key="2">
    <citation type="submission" date="2020-11" db="EMBL/GenBank/DDBJ databases">
        <authorList>
            <person name="McCartney M.A."/>
            <person name="Auch B."/>
            <person name="Kono T."/>
            <person name="Mallez S."/>
            <person name="Becker A."/>
            <person name="Gohl D.M."/>
            <person name="Silverstein K.A.T."/>
            <person name="Koren S."/>
            <person name="Bechman K.B."/>
            <person name="Herman A."/>
            <person name="Abrahante J.E."/>
            <person name="Garbe J."/>
        </authorList>
    </citation>
    <scope>NUCLEOTIDE SEQUENCE</scope>
    <source>
        <strain evidence="1">Duluth1</strain>
        <tissue evidence="1">Whole animal</tissue>
    </source>
</reference>